<evidence type="ECO:0000256" key="9">
    <source>
        <dbReference type="PROSITE-ProRule" id="PRU00708"/>
    </source>
</evidence>
<dbReference type="Gene3D" id="1.25.40.10">
    <property type="entry name" value="Tetratricopeptide repeat domain"/>
    <property type="match status" value="6"/>
</dbReference>
<dbReference type="InterPro" id="IPR041588">
    <property type="entry name" value="Integrase_H2C2"/>
</dbReference>
<feature type="repeat" description="PPR" evidence="9">
    <location>
        <begin position="90"/>
        <end position="124"/>
    </location>
</feature>
<dbReference type="Pfam" id="PF13041">
    <property type="entry name" value="PPR_2"/>
    <property type="match status" value="4"/>
</dbReference>
<dbReference type="SUPFAM" id="SSF56672">
    <property type="entry name" value="DNA/RNA polymerases"/>
    <property type="match status" value="1"/>
</dbReference>
<dbReference type="InterPro" id="IPR011990">
    <property type="entry name" value="TPR-like_helical_dom_sf"/>
</dbReference>
<dbReference type="EMBL" id="VEPZ02001788">
    <property type="protein sequence ID" value="KAE8654131.1"/>
    <property type="molecule type" value="Genomic_DNA"/>
</dbReference>
<keyword evidence="8" id="KW-0695">RNA-directed DNA polymerase</keyword>
<dbReference type="PROSITE" id="PS51375">
    <property type="entry name" value="PPR"/>
    <property type="match status" value="10"/>
</dbReference>
<dbReference type="InterPro" id="IPR001584">
    <property type="entry name" value="Integrase_cat-core"/>
</dbReference>
<keyword evidence="13" id="KW-1185">Reference proteome</keyword>
<keyword evidence="3" id="KW-0548">Nucleotidyltransferase</keyword>
<dbReference type="Gene3D" id="3.30.420.10">
    <property type="entry name" value="Ribonuclease H-like superfamily/Ribonuclease H"/>
    <property type="match status" value="1"/>
</dbReference>
<evidence type="ECO:0000256" key="10">
    <source>
        <dbReference type="SAM" id="MobiDB-lite"/>
    </source>
</evidence>
<dbReference type="Pfam" id="PF17921">
    <property type="entry name" value="Integrase_H2C2"/>
    <property type="match status" value="1"/>
</dbReference>
<dbReference type="InterPro" id="IPR043502">
    <property type="entry name" value="DNA/RNA_pol_sf"/>
</dbReference>
<keyword evidence="5" id="KW-0677">Repeat</keyword>
<dbReference type="GO" id="GO:0004519">
    <property type="term" value="F:endonuclease activity"/>
    <property type="evidence" value="ECO:0007669"/>
    <property type="project" value="UniProtKB-KW"/>
</dbReference>
<feature type="repeat" description="PPR" evidence="9">
    <location>
        <begin position="195"/>
        <end position="229"/>
    </location>
</feature>
<dbReference type="Pfam" id="PF01535">
    <property type="entry name" value="PPR"/>
    <property type="match status" value="4"/>
</dbReference>
<feature type="compositionally biased region" description="Basic and acidic residues" evidence="10">
    <location>
        <begin position="597"/>
        <end position="608"/>
    </location>
</feature>
<dbReference type="InterPro" id="IPR051114">
    <property type="entry name" value="Mito_RNA_Proc_CCM1"/>
</dbReference>
<dbReference type="InterPro" id="IPR036397">
    <property type="entry name" value="RNaseH_sf"/>
</dbReference>
<organism evidence="12 13">
    <name type="scientific">Hibiscus syriacus</name>
    <name type="common">Rose of Sharon</name>
    <dbReference type="NCBI Taxonomy" id="106335"/>
    <lineage>
        <taxon>Eukaryota</taxon>
        <taxon>Viridiplantae</taxon>
        <taxon>Streptophyta</taxon>
        <taxon>Embryophyta</taxon>
        <taxon>Tracheophyta</taxon>
        <taxon>Spermatophyta</taxon>
        <taxon>Magnoliopsida</taxon>
        <taxon>eudicotyledons</taxon>
        <taxon>Gunneridae</taxon>
        <taxon>Pentapetalae</taxon>
        <taxon>rosids</taxon>
        <taxon>malvids</taxon>
        <taxon>Malvales</taxon>
        <taxon>Malvaceae</taxon>
        <taxon>Malvoideae</taxon>
        <taxon>Hibiscus</taxon>
    </lineage>
</organism>
<dbReference type="PANTHER" id="PTHR47934:SF28">
    <property type="entry name" value="OS04G0488500 PROTEIN"/>
    <property type="match status" value="1"/>
</dbReference>
<evidence type="ECO:0000256" key="7">
    <source>
        <dbReference type="ARBA" id="ARBA00022801"/>
    </source>
</evidence>
<feature type="repeat" description="PPR" evidence="9">
    <location>
        <begin position="436"/>
        <end position="470"/>
    </location>
</feature>
<sequence length="1457" mass="165528">MYAEAMELYKAIRKEGMRPSITSLNSLLDSLVSSNQFGKTLDLFEEIIGFGFRANKFMYGKAIQAAVKLGDLKKANGFMGCMKNEGLSPSLFIYNVLISGLCKEKRIRDAEKVFDEISERKLVPSLVTYNSLIDGYCKVVELEKAFGLKERMVKENVEPNIVTFHTLANGLCRAGKIDEAKRVLKEMEAQGFAADGYTFSILFDGFLKSGDVESASTLYEEMSAKGVGINRYMLSNWLNHLCKEGNFGKAEEVKKMREKGVSPNVQTYNNLINGYEKMKVLDMCFAIIEEMEMDEIKPSSVSYGSLINCLTGHVTDAFSYFDEMVKSGTRPTIVKFNTLINGLYKKGKVTEVEALLPDIMSNRCNPDVITYNTLLSGYSNQGNAHKCLELYENIKSSSIKPTLTTYHALITGCNKEGIELAERLFHKMEEMHLTPDLLVYNAMIHLYSEHGDVENAFSLYHKMIDQGISPDKMTYNSLILGQFKRGNLLEIKDLVGDMRSKGLVPKCDTYDLVIKGYCEHKDFIGAYTWCREMLESHFLPLFTTCNELVIGLRKEGRLQEAQIICSELKAKGMDYWSSGKLTTTDEQAWKDNGVMEQPKHEGPVPEKEKKKKNHSENIITALESRMATNQGYVEELLRILAGRTGEQEHSTDEQVQSPDTSKNKEKNHVLVTVVNEKSRFTYKPDEPGILKTKPDAFLALKNSFRPENQVGENSDSRPNLFGLEAEKKGPGCSCGAKSRADNYHIFSDRSFCDIVEEFTKLTQKGSVEDYQEKFEELQPYMLLQNPTLTEEFFVSLFISGLRDDIKHRVKALDPKNLSEAFKQAKLYELSVEFENRRFRPSFKIPPNPNPITTSKTTALPVTTKPHSIPNPKQNLMDYRRQNSICFKCGEKYIPGHQCKTRQLNMITEEIETSLLEVCPTDAEQNQQQEEENLEISMNAITGCIGHNTLRIQGTIQGKPLNILIESGSTHSFLTPKWADAGIQINTAYPLAIAVANGQQLFRVSTDPSKVEVMQNWPQPKTLKSLRGSLKGFLGLTGYYRRFIRHYGLKKAICYALILVLPGFSKTFYLETDASSGGVGVVLSQEGRPIAYLSKALSPRHSALSIYEREYLAILLAFSKWRHYLESGTFVIKTDHEPLKFLLEQKLTITIQKKGLTKLLGLDYTIQYRKGKSNMVADALSRRWEDQAQCLTMGVTVLIPSWVQEIEESYKGDSLAQNWISIMTINHVAESKWKFSRAVLRYDERVYIGATGSLRLQIIQSLHDSPQGGHSGAQATYYRIRSNFYWPNLKSMVVTYVRCCQTCQQTKVEHLAKPGLLQPLPIPNQAWEIISMDFIEELPTSLKKNCILVIVDKFTKYNHFLPLAHPYSAAEVAKLYLDNVHKLHGQPKMAISDRDKTFTSLFWKEFMKQLGTKTLFSTAYHPEIDGQTERVNQCLEKYLRGFCFYKPKQWAKWLSHFE</sequence>
<dbReference type="PANTHER" id="PTHR47934">
    <property type="entry name" value="PENTATRICOPEPTIDE REPEAT-CONTAINING PROTEIN PET309, MITOCHONDRIAL"/>
    <property type="match status" value="1"/>
</dbReference>
<evidence type="ECO:0000256" key="8">
    <source>
        <dbReference type="ARBA" id="ARBA00022918"/>
    </source>
</evidence>
<feature type="repeat" description="PPR" evidence="9">
    <location>
        <begin position="332"/>
        <end position="366"/>
    </location>
</feature>
<feature type="region of interest" description="Disordered" evidence="10">
    <location>
        <begin position="594"/>
        <end position="613"/>
    </location>
</feature>
<evidence type="ECO:0000256" key="6">
    <source>
        <dbReference type="ARBA" id="ARBA00022759"/>
    </source>
</evidence>
<evidence type="ECO:0000256" key="5">
    <source>
        <dbReference type="ARBA" id="ARBA00022737"/>
    </source>
</evidence>
<proteinExistence type="inferred from homology"/>
<dbReference type="GO" id="GO:0016787">
    <property type="term" value="F:hydrolase activity"/>
    <property type="evidence" value="ECO:0007669"/>
    <property type="project" value="UniProtKB-KW"/>
</dbReference>
<evidence type="ECO:0000313" key="13">
    <source>
        <dbReference type="Proteomes" id="UP000436088"/>
    </source>
</evidence>
<accession>A0A6A2WB84</accession>
<feature type="repeat" description="PPR" evidence="9">
    <location>
        <begin position="264"/>
        <end position="298"/>
    </location>
</feature>
<dbReference type="SUPFAM" id="SSF53098">
    <property type="entry name" value="Ribonuclease H-like"/>
    <property type="match status" value="1"/>
</dbReference>
<dbReference type="InterPro" id="IPR012337">
    <property type="entry name" value="RNaseH-like_sf"/>
</dbReference>
<evidence type="ECO:0000256" key="2">
    <source>
        <dbReference type="ARBA" id="ARBA00022679"/>
    </source>
</evidence>
<keyword evidence="4" id="KW-0540">Nuclease</keyword>
<dbReference type="GO" id="GO:0006396">
    <property type="term" value="P:RNA processing"/>
    <property type="evidence" value="ECO:0007669"/>
    <property type="project" value="TreeGrafter"/>
</dbReference>
<dbReference type="Pfam" id="PF17917">
    <property type="entry name" value="RT_RNaseH"/>
    <property type="match status" value="1"/>
</dbReference>
<dbReference type="NCBIfam" id="TIGR00756">
    <property type="entry name" value="PPR"/>
    <property type="match status" value="9"/>
</dbReference>
<comment type="similarity">
    <text evidence="1">Belongs to the PPR family. P subfamily.</text>
</comment>
<feature type="domain" description="Integrase catalytic" evidence="11">
    <location>
        <begin position="1316"/>
        <end position="1457"/>
    </location>
</feature>
<evidence type="ECO:0000256" key="4">
    <source>
        <dbReference type="ARBA" id="ARBA00022722"/>
    </source>
</evidence>
<dbReference type="PROSITE" id="PS50994">
    <property type="entry name" value="INTEGRASE"/>
    <property type="match status" value="1"/>
</dbReference>
<dbReference type="GO" id="GO:0005739">
    <property type="term" value="C:mitochondrion"/>
    <property type="evidence" value="ECO:0007669"/>
    <property type="project" value="TreeGrafter"/>
</dbReference>
<keyword evidence="2" id="KW-0808">Transferase</keyword>
<evidence type="ECO:0000313" key="12">
    <source>
        <dbReference type="EMBL" id="KAE8654131.1"/>
    </source>
</evidence>
<dbReference type="Gene3D" id="1.10.340.70">
    <property type="match status" value="1"/>
</dbReference>
<dbReference type="Proteomes" id="UP000436088">
    <property type="component" value="Unassembled WGS sequence"/>
</dbReference>
<dbReference type="GO" id="GO:0015074">
    <property type="term" value="P:DNA integration"/>
    <property type="evidence" value="ECO:0007669"/>
    <property type="project" value="InterPro"/>
</dbReference>
<keyword evidence="6" id="KW-0255">Endonuclease</keyword>
<feature type="region of interest" description="Disordered" evidence="10">
    <location>
        <begin position="643"/>
        <end position="663"/>
    </location>
</feature>
<dbReference type="Gene3D" id="3.30.70.270">
    <property type="match status" value="1"/>
</dbReference>
<dbReference type="Pfam" id="PF12854">
    <property type="entry name" value="PPR_1"/>
    <property type="match status" value="1"/>
</dbReference>
<name>A0A6A2WB84_HIBSY</name>
<feature type="repeat" description="PPR" evidence="9">
    <location>
        <begin position="125"/>
        <end position="159"/>
    </location>
</feature>
<comment type="caution">
    <text evidence="12">The sequence shown here is derived from an EMBL/GenBank/DDBJ whole genome shotgun (WGS) entry which is preliminary data.</text>
</comment>
<dbReference type="Pfam" id="PF00665">
    <property type="entry name" value="rve"/>
    <property type="match status" value="1"/>
</dbReference>
<dbReference type="InterPro" id="IPR041373">
    <property type="entry name" value="RT_RNaseH"/>
</dbReference>
<dbReference type="CDD" id="cd09274">
    <property type="entry name" value="RNase_HI_RT_Ty3"/>
    <property type="match status" value="1"/>
</dbReference>
<evidence type="ECO:0000256" key="1">
    <source>
        <dbReference type="ARBA" id="ARBA00007626"/>
    </source>
</evidence>
<dbReference type="GO" id="GO:0003964">
    <property type="term" value="F:RNA-directed DNA polymerase activity"/>
    <property type="evidence" value="ECO:0007669"/>
    <property type="project" value="UniProtKB-KW"/>
</dbReference>
<dbReference type="FunFam" id="1.10.340.70:FF:000001">
    <property type="entry name" value="Retrovirus-related Pol polyprotein from transposon gypsy-like Protein"/>
    <property type="match status" value="1"/>
</dbReference>
<dbReference type="InterPro" id="IPR002885">
    <property type="entry name" value="PPR_rpt"/>
</dbReference>
<gene>
    <name evidence="12" type="ORF">F3Y22_tig00117056pilonHSYRG00945</name>
</gene>
<feature type="repeat" description="PPR" evidence="9">
    <location>
        <begin position="471"/>
        <end position="505"/>
    </location>
</feature>
<feature type="repeat" description="PPR" evidence="9">
    <location>
        <begin position="506"/>
        <end position="540"/>
    </location>
</feature>
<dbReference type="GO" id="GO:0007005">
    <property type="term" value="P:mitochondrion organization"/>
    <property type="evidence" value="ECO:0007669"/>
    <property type="project" value="TreeGrafter"/>
</dbReference>
<keyword evidence="7" id="KW-0378">Hydrolase</keyword>
<feature type="repeat" description="PPR" evidence="9">
    <location>
        <begin position="160"/>
        <end position="194"/>
    </location>
</feature>
<reference evidence="12" key="1">
    <citation type="submission" date="2019-09" db="EMBL/GenBank/DDBJ databases">
        <title>Draft genome information of white flower Hibiscus syriacus.</title>
        <authorList>
            <person name="Kim Y.-M."/>
        </authorList>
    </citation>
    <scope>NUCLEOTIDE SEQUENCE [LARGE SCALE GENOMIC DNA]</scope>
    <source>
        <strain evidence="12">YM2019G1</strain>
    </source>
</reference>
<feature type="repeat" description="PPR" evidence="9">
    <location>
        <begin position="367"/>
        <end position="401"/>
    </location>
</feature>
<evidence type="ECO:0000259" key="11">
    <source>
        <dbReference type="PROSITE" id="PS50994"/>
    </source>
</evidence>
<dbReference type="InterPro" id="IPR043128">
    <property type="entry name" value="Rev_trsase/Diguanyl_cyclase"/>
</dbReference>
<dbReference type="GO" id="GO:0003729">
    <property type="term" value="F:mRNA binding"/>
    <property type="evidence" value="ECO:0007669"/>
    <property type="project" value="TreeGrafter"/>
</dbReference>
<evidence type="ECO:0000256" key="3">
    <source>
        <dbReference type="ARBA" id="ARBA00022695"/>
    </source>
</evidence>
<protein>
    <submittedName>
        <fullName evidence="12">Thioredoxin superfamily protein</fullName>
    </submittedName>
</protein>